<accession>A0A7Y4IQA2</accession>
<dbReference type="EMBL" id="JABFNT010000196">
    <property type="protein sequence ID" value="NOJ83454.1"/>
    <property type="molecule type" value="Genomic_DNA"/>
</dbReference>
<dbReference type="Proteomes" id="UP000533080">
    <property type="component" value="Unassembled WGS sequence"/>
</dbReference>
<dbReference type="RefSeq" id="WP_171445215.1">
    <property type="nucleotide sequence ID" value="NZ_JABFNS010000223.1"/>
</dbReference>
<evidence type="ECO:0000313" key="2">
    <source>
        <dbReference type="Proteomes" id="UP000533080"/>
    </source>
</evidence>
<proteinExistence type="predicted"/>
<name>A0A7Y4IQA2_MYXXA</name>
<dbReference type="AlphaFoldDB" id="A0A7Y4IQA2"/>
<comment type="caution">
    <text evidence="1">The sequence shown here is derived from an EMBL/GenBank/DDBJ whole genome shotgun (WGS) entry which is preliminary data.</text>
</comment>
<reference evidence="1 2" key="1">
    <citation type="submission" date="2020-05" db="EMBL/GenBank/DDBJ databases">
        <authorList>
            <person name="Whitworth D."/>
        </authorList>
    </citation>
    <scope>NUCLEOTIDE SEQUENCE [LARGE SCALE GENOMIC DNA]</scope>
    <source>
        <strain evidence="1 2">AM005</strain>
    </source>
</reference>
<evidence type="ECO:0000313" key="1">
    <source>
        <dbReference type="EMBL" id="NOJ83454.1"/>
    </source>
</evidence>
<protein>
    <submittedName>
        <fullName evidence="1">Uncharacterized protein</fullName>
    </submittedName>
</protein>
<gene>
    <name evidence="1" type="ORF">HNV28_34965</name>
</gene>
<sequence length="137" mass="15088">MTVFLSVVALALAVALLVVYRQLQDADFWRAHWRRRYGELDAELSAALSERQDFRANVEHALRVLWRRFEVVTPADGAAVAVLRAAFPSLPTPPGPRVQEASPSAGSSNSFALCPWCEDPSCVAPRQCEDYFGADAP</sequence>
<organism evidence="1 2">
    <name type="scientific">Myxococcus xanthus</name>
    <dbReference type="NCBI Taxonomy" id="34"/>
    <lineage>
        <taxon>Bacteria</taxon>
        <taxon>Pseudomonadati</taxon>
        <taxon>Myxococcota</taxon>
        <taxon>Myxococcia</taxon>
        <taxon>Myxococcales</taxon>
        <taxon>Cystobacterineae</taxon>
        <taxon>Myxococcaceae</taxon>
        <taxon>Myxococcus</taxon>
    </lineage>
</organism>